<keyword evidence="2" id="KW-1185">Reference proteome</keyword>
<dbReference type="EMBL" id="CP000708">
    <property type="protein sequence ID" value="ABQ60613.1"/>
    <property type="molecule type" value="Genomic_DNA"/>
</dbReference>
<evidence type="ECO:0000313" key="1">
    <source>
        <dbReference type="EMBL" id="ABQ60613.1"/>
    </source>
</evidence>
<name>A0A0H3APY8_BRUO2</name>
<gene>
    <name evidence="1" type="ordered locus">BOV_0721</name>
</gene>
<dbReference type="AlphaFoldDB" id="A0A0H3APY8"/>
<accession>A0A0H3APY8</accession>
<organism evidence="1 2">
    <name type="scientific">Brucella ovis (strain ATCC 25840 / 63/290 / NCTC 10512)</name>
    <dbReference type="NCBI Taxonomy" id="444178"/>
    <lineage>
        <taxon>Bacteria</taxon>
        <taxon>Pseudomonadati</taxon>
        <taxon>Pseudomonadota</taxon>
        <taxon>Alphaproteobacteria</taxon>
        <taxon>Hyphomicrobiales</taxon>
        <taxon>Brucellaceae</taxon>
        <taxon>Brucella/Ochrobactrum group</taxon>
        <taxon>Brucella</taxon>
    </lineage>
</organism>
<evidence type="ECO:0000313" key="2">
    <source>
        <dbReference type="Proteomes" id="UP000006383"/>
    </source>
</evidence>
<dbReference type="KEGG" id="bov:BOV_0721"/>
<proteinExistence type="predicted"/>
<dbReference type="Proteomes" id="UP000006383">
    <property type="component" value="Chromosome I"/>
</dbReference>
<reference evidence="2" key="1">
    <citation type="journal article" date="2009" name="PLoS ONE">
        <title>Genome degradation in Brucella ovis corresponds with narrowing of its host range and tissue tropism.</title>
        <authorList>
            <person name="Tsolis R.M."/>
            <person name="Seshadri R."/>
            <person name="Santos R.L."/>
            <person name="Sangari F.J."/>
            <person name="Lobo J.M."/>
            <person name="de Jong M.F."/>
            <person name="Ren Q."/>
            <person name="Myers G."/>
            <person name="Brinkac L.M."/>
            <person name="Nelson W.C."/>
            <person name="Deboy R.T."/>
            <person name="Angiuoli S."/>
            <person name="Khouri H."/>
            <person name="Dimitrov G."/>
            <person name="Robinson J.R."/>
            <person name="Mulligan S."/>
            <person name="Walker R.L."/>
            <person name="Elzer P.E."/>
            <person name="Hassan K.A."/>
            <person name="Paulsen I.T."/>
        </authorList>
    </citation>
    <scope>NUCLEOTIDE SEQUENCE [LARGE SCALE GENOMIC DNA]</scope>
    <source>
        <strain evidence="2">ATCC 25840 / 63/290 / NCTC 10512</strain>
    </source>
</reference>
<dbReference type="HOGENOM" id="CLU_2380594_0_0_5"/>
<sequence length="95" mass="11055">MMSIRFRLSEADCITLNGIDHVLEHYDELGVILRARDASSRRLSFSHEEIMQLLSQPDVRLGRVCIQRNQIIAHARWTKPMNAVNVFSHRSAIRR</sequence>
<protein>
    <submittedName>
        <fullName evidence="1">Integrase, catalytic domain</fullName>
    </submittedName>
</protein>